<feature type="compositionally biased region" description="Low complexity" evidence="1">
    <location>
        <begin position="553"/>
        <end position="562"/>
    </location>
</feature>
<dbReference type="Proteomes" id="UP000663853">
    <property type="component" value="Unassembled WGS sequence"/>
</dbReference>
<feature type="compositionally biased region" description="Low complexity" evidence="1">
    <location>
        <begin position="591"/>
        <end position="604"/>
    </location>
</feature>
<evidence type="ECO:0000256" key="1">
    <source>
        <dbReference type="SAM" id="MobiDB-lite"/>
    </source>
</evidence>
<dbReference type="InterPro" id="IPR005036">
    <property type="entry name" value="CBM21_dom"/>
</dbReference>
<dbReference type="Pfam" id="PF03370">
    <property type="entry name" value="CBM_21"/>
    <property type="match status" value="1"/>
</dbReference>
<protein>
    <recommendedName>
        <fullName evidence="2">CBM21 domain-containing protein</fullName>
    </recommendedName>
</protein>
<feature type="region of interest" description="Disordered" evidence="1">
    <location>
        <begin position="96"/>
        <end position="174"/>
    </location>
</feature>
<feature type="region of interest" description="Disordered" evidence="1">
    <location>
        <begin position="667"/>
        <end position="691"/>
    </location>
</feature>
<feature type="region of interest" description="Disordered" evidence="1">
    <location>
        <begin position="508"/>
        <end position="608"/>
    </location>
</feature>
<reference evidence="3" key="1">
    <citation type="submission" date="2021-01" db="EMBL/GenBank/DDBJ databases">
        <authorList>
            <person name="Kaushik A."/>
        </authorList>
    </citation>
    <scope>NUCLEOTIDE SEQUENCE</scope>
    <source>
        <strain evidence="3">AG6-10EEA</strain>
    </source>
</reference>
<dbReference type="EMBL" id="CAJMXA010003771">
    <property type="protein sequence ID" value="CAE6514810.1"/>
    <property type="molecule type" value="Genomic_DNA"/>
</dbReference>
<accession>A0A8H3D501</accession>
<feature type="compositionally biased region" description="Low complexity" evidence="1">
    <location>
        <begin position="160"/>
        <end position="174"/>
    </location>
</feature>
<feature type="region of interest" description="Disordered" evidence="1">
    <location>
        <begin position="456"/>
        <end position="491"/>
    </location>
</feature>
<dbReference type="PROSITE" id="PS51159">
    <property type="entry name" value="CBM21"/>
    <property type="match status" value="1"/>
</dbReference>
<sequence>MMATATAASPRARRHHRSSTGSSFDAGSSGAFAPLAVPRRATTSSTQRIRRAAFQVGGSSESDDDCPLVREVNQRARQNKLDDEHFGDFSYDAEAHRARAQAPSAAPNADDVPFPASSPSQRIPVPLAPLTIPSRDPTPVARCSSSPTLTHPPKPTQVPSSASSTNSFNSGASTPIYLKNGRPLKPSLKSRVNLSLSTPDVASMLIHAKSAPSTPRVHFPTRERLESVVLFDKRARPLEVAAGDSPSASPRFYDDDEGNSIPGLRIRTQSSFPFPNMSPRSSSSNLQGFSAALMAKTKLKIALARSAPLQPVPHPDAHVHLAAMRLLATRLSGSVLVKNVSFNKRVSVRYTFDNWETTSEVSGAWSSPNALADLPKGDLKPFGEEETELDIARGIMVAVPTGWDRFTFNIKLDDVAPYLSARSLLIAVKFEAASVGEWWDNCGGRNYRFEFDHVPRKKEEPKKEEPATPTPKPIGRPRSNTSPAPLNSDATIADPASASLLSAKLNEVVHKSEPKPATPERPTLKLQFPSDESVKSEEVATPTPKVHKPLTPPDSASSSPREAPAELPKPAQPTTQALPSPEDSPSSHRQSSPLPSPSAVAAPAHSTTNVQDQSYADFLAKYCFAGAAPTARPATSSPPYGAYGPSFESTPSFGTTSSFGGYTTNPSFGASNYPTPSSTTQTRPQPDFGWGHSGTSWAVGFNYGTSFSGHDL</sequence>
<feature type="region of interest" description="Disordered" evidence="1">
    <location>
        <begin position="1"/>
        <end position="48"/>
    </location>
</feature>
<proteinExistence type="predicted"/>
<feature type="domain" description="CBM21" evidence="2">
    <location>
        <begin position="311"/>
        <end position="450"/>
    </location>
</feature>
<dbReference type="GO" id="GO:2001069">
    <property type="term" value="F:glycogen binding"/>
    <property type="evidence" value="ECO:0007669"/>
    <property type="project" value="TreeGrafter"/>
</dbReference>
<feature type="compositionally biased region" description="Polar residues" evidence="1">
    <location>
        <begin position="572"/>
        <end position="590"/>
    </location>
</feature>
<feature type="compositionally biased region" description="Low complexity" evidence="1">
    <location>
        <begin position="674"/>
        <end position="686"/>
    </location>
</feature>
<dbReference type="InterPro" id="IPR038175">
    <property type="entry name" value="CBM21_dom_sf"/>
</dbReference>
<evidence type="ECO:0000313" key="4">
    <source>
        <dbReference type="Proteomes" id="UP000663853"/>
    </source>
</evidence>
<evidence type="ECO:0000313" key="3">
    <source>
        <dbReference type="EMBL" id="CAE6514810.1"/>
    </source>
</evidence>
<dbReference type="Gene3D" id="2.60.40.2440">
    <property type="entry name" value="Carbohydrate binding type-21 domain"/>
    <property type="match status" value="1"/>
</dbReference>
<dbReference type="InterPro" id="IPR050782">
    <property type="entry name" value="PP1_regulatory_subunit_3"/>
</dbReference>
<dbReference type="AlphaFoldDB" id="A0A8H3D501"/>
<dbReference type="GO" id="GO:0005979">
    <property type="term" value="P:regulation of glycogen biosynthetic process"/>
    <property type="evidence" value="ECO:0007669"/>
    <property type="project" value="TreeGrafter"/>
</dbReference>
<dbReference type="PANTHER" id="PTHR12307:SF36">
    <property type="entry name" value="GLYCOGEN-BINDING SUBUNIT 76A"/>
    <property type="match status" value="1"/>
</dbReference>
<organism evidence="3 4">
    <name type="scientific">Rhizoctonia solani</name>
    <dbReference type="NCBI Taxonomy" id="456999"/>
    <lineage>
        <taxon>Eukaryota</taxon>
        <taxon>Fungi</taxon>
        <taxon>Dikarya</taxon>
        <taxon>Basidiomycota</taxon>
        <taxon>Agaricomycotina</taxon>
        <taxon>Agaricomycetes</taxon>
        <taxon>Cantharellales</taxon>
        <taxon>Ceratobasidiaceae</taxon>
        <taxon>Rhizoctonia</taxon>
    </lineage>
</organism>
<dbReference type="PANTHER" id="PTHR12307">
    <property type="entry name" value="PROTEIN PHOSPHATASE 1 REGULATORY SUBUNIT"/>
    <property type="match status" value="1"/>
</dbReference>
<feature type="compositionally biased region" description="Low complexity" evidence="1">
    <location>
        <begin position="19"/>
        <end position="33"/>
    </location>
</feature>
<comment type="caution">
    <text evidence="3">The sequence shown here is derived from an EMBL/GenBank/DDBJ whole genome shotgun (WGS) entry which is preliminary data.</text>
</comment>
<dbReference type="GO" id="GO:0008157">
    <property type="term" value="F:protein phosphatase 1 binding"/>
    <property type="evidence" value="ECO:0007669"/>
    <property type="project" value="TreeGrafter"/>
</dbReference>
<feature type="compositionally biased region" description="Low complexity" evidence="1">
    <location>
        <begin position="1"/>
        <end position="10"/>
    </location>
</feature>
<dbReference type="GO" id="GO:0000164">
    <property type="term" value="C:protein phosphatase type 1 complex"/>
    <property type="evidence" value="ECO:0007669"/>
    <property type="project" value="TreeGrafter"/>
</dbReference>
<evidence type="ECO:0000259" key="2">
    <source>
        <dbReference type="PROSITE" id="PS51159"/>
    </source>
</evidence>
<gene>
    <name evidence="3" type="ORF">RDB_LOCUS134239</name>
</gene>
<name>A0A8H3D501_9AGAM</name>
<feature type="compositionally biased region" description="Polar residues" evidence="1">
    <location>
        <begin position="478"/>
        <end position="490"/>
    </location>
</feature>
<feature type="compositionally biased region" description="Basic and acidic residues" evidence="1">
    <location>
        <begin position="456"/>
        <end position="466"/>
    </location>
</feature>
<feature type="compositionally biased region" description="Low complexity" evidence="1">
    <location>
        <begin position="100"/>
        <end position="109"/>
    </location>
</feature>